<feature type="compositionally biased region" description="Polar residues" evidence="1">
    <location>
        <begin position="185"/>
        <end position="194"/>
    </location>
</feature>
<comment type="caution">
    <text evidence="2">The sequence shown here is derived from an EMBL/GenBank/DDBJ whole genome shotgun (WGS) entry which is preliminary data.</text>
</comment>
<organism evidence="2 3">
    <name type="scientific">Dryococelus australis</name>
    <dbReference type="NCBI Taxonomy" id="614101"/>
    <lineage>
        <taxon>Eukaryota</taxon>
        <taxon>Metazoa</taxon>
        <taxon>Ecdysozoa</taxon>
        <taxon>Arthropoda</taxon>
        <taxon>Hexapoda</taxon>
        <taxon>Insecta</taxon>
        <taxon>Pterygota</taxon>
        <taxon>Neoptera</taxon>
        <taxon>Polyneoptera</taxon>
        <taxon>Phasmatodea</taxon>
        <taxon>Verophasmatodea</taxon>
        <taxon>Anareolatae</taxon>
        <taxon>Phasmatidae</taxon>
        <taxon>Eurycanthinae</taxon>
        <taxon>Dryococelus</taxon>
    </lineage>
</organism>
<reference evidence="2 3" key="1">
    <citation type="submission" date="2023-02" db="EMBL/GenBank/DDBJ databases">
        <title>LHISI_Scaffold_Assembly.</title>
        <authorList>
            <person name="Stuart O.P."/>
            <person name="Cleave R."/>
            <person name="Magrath M.J.L."/>
            <person name="Mikheyev A.S."/>
        </authorList>
    </citation>
    <scope>NUCLEOTIDE SEQUENCE [LARGE SCALE GENOMIC DNA]</scope>
    <source>
        <strain evidence="2">Daus_M_001</strain>
        <tissue evidence="2">Leg muscle</tissue>
    </source>
</reference>
<evidence type="ECO:0000313" key="3">
    <source>
        <dbReference type="Proteomes" id="UP001159363"/>
    </source>
</evidence>
<dbReference type="EMBL" id="JARBHB010000006">
    <property type="protein sequence ID" value="KAJ8880731.1"/>
    <property type="molecule type" value="Genomic_DNA"/>
</dbReference>
<gene>
    <name evidence="2" type="ORF">PR048_017201</name>
</gene>
<name>A0ABQ9H918_9NEOP</name>
<feature type="compositionally biased region" description="Basic and acidic residues" evidence="1">
    <location>
        <begin position="165"/>
        <end position="181"/>
    </location>
</feature>
<accession>A0ABQ9H918</accession>
<proteinExistence type="predicted"/>
<feature type="region of interest" description="Disordered" evidence="1">
    <location>
        <begin position="165"/>
        <end position="198"/>
    </location>
</feature>
<evidence type="ECO:0000313" key="2">
    <source>
        <dbReference type="EMBL" id="KAJ8880731.1"/>
    </source>
</evidence>
<sequence>MSRTTISICASLTFYDDHHELCFSGNDRTKVQSVAYKTNGAAVAERLACSPGFVASHPGRFTPHFRKWGSYRTMPLVGGFSRGSPVSHALSFRRCSILTSLQDLAVKSRPSLSTQTGTSNNRGAGGTRRVLQSFMSKHIHARCGVSCRRLMLRLVNIQKQLRVSVEQRRNERAEKTGDPRENPLISRSSGTIPTCKNPDDFDDFGKLRNRNQDVQTEHQTRALANDRSSVLPLHQLIPRLHCDYRLFTGEGAVDVADRVFASHQDETGSIPGGVAPGSLRVEILPDNAAGQRVFSGISQFPPPLNSGSSWWEASRLTAQSPRPLSSYELLKTAHHPRFSRHSPASYTSKGCCRQRCTVLTSEDSPWSRARCPAARRGGPGEKESCCLQSTPVRTEGGCPVPGGPLRPAFPSAHTLDRSPPVFGDSVSSPPGWGACLAAPGASLTPPPPPPSSRSVHGRLCSTELYGARKLYGVSQDARKAVHDNQLALPCTGKTGPAQSPHFVQDVPCKKLSCKIGISRKFGTHLASCEAYFSGKMSYDGILRAQYGNTARTRGRRSSFEIQGRWEHKYPERTFQPTTPATVYYVQLDVSPVHRKQHADIVMG</sequence>
<keyword evidence="3" id="KW-1185">Reference proteome</keyword>
<protein>
    <submittedName>
        <fullName evidence="2">Uncharacterized protein</fullName>
    </submittedName>
</protein>
<evidence type="ECO:0000256" key="1">
    <source>
        <dbReference type="SAM" id="MobiDB-lite"/>
    </source>
</evidence>
<dbReference type="Proteomes" id="UP001159363">
    <property type="component" value="Chromosome 5"/>
</dbReference>